<name>A0A1R2CFB8_9CILI</name>
<evidence type="ECO:0000313" key="2">
    <source>
        <dbReference type="EMBL" id="OMJ87636.1"/>
    </source>
</evidence>
<comment type="similarity">
    <text evidence="1">Belongs to the BCP1 family.</text>
</comment>
<keyword evidence="3" id="KW-1185">Reference proteome</keyword>
<dbReference type="InterPro" id="IPR025602">
    <property type="entry name" value="BCP1_family"/>
</dbReference>
<protein>
    <submittedName>
        <fullName evidence="2">Uncharacterized protein</fullName>
    </submittedName>
</protein>
<sequence>MEDEPINFNPPATAKTIDVNFDFMTARNEFDMSLRPFVAAVFDQDCPVVALAESIATQTEIGTFLVTDATDKPEDNLIGFITLLPIVQGSHLNYPHVYLGAKGDISMISNSRAALFLCERVINMPTELIPHLHNQLMLDLEWAEGNCEGLFCYDYVVSLSRCISTMPQTGAARKKRKTVVPDNLLFFRLEDEIMLRYAEESFLFESEASRSGYTGKSTDDTCSHKLVMIFSMRSFKQAIQEVIKSYSSPS</sequence>
<dbReference type="PANTHER" id="PTHR13261:SF0">
    <property type="entry name" value="BRCA2 AND CDKN1A-INTERACTING PROTEIN"/>
    <property type="match status" value="1"/>
</dbReference>
<dbReference type="Proteomes" id="UP000187209">
    <property type="component" value="Unassembled WGS sequence"/>
</dbReference>
<evidence type="ECO:0000313" key="3">
    <source>
        <dbReference type="Proteomes" id="UP000187209"/>
    </source>
</evidence>
<dbReference type="EMBL" id="MPUH01000172">
    <property type="protein sequence ID" value="OMJ87636.1"/>
    <property type="molecule type" value="Genomic_DNA"/>
</dbReference>
<accession>A0A1R2CFB8</accession>
<dbReference type="OrthoDB" id="27543at2759"/>
<reference evidence="2 3" key="1">
    <citation type="submission" date="2016-11" db="EMBL/GenBank/DDBJ databases">
        <title>The macronuclear genome of Stentor coeruleus: a giant cell with tiny introns.</title>
        <authorList>
            <person name="Slabodnick M."/>
            <person name="Ruby J.G."/>
            <person name="Reiff S.B."/>
            <person name="Swart E.C."/>
            <person name="Gosai S."/>
            <person name="Prabakaran S."/>
            <person name="Witkowska E."/>
            <person name="Larue G.E."/>
            <person name="Fisher S."/>
            <person name="Freeman R.M."/>
            <person name="Gunawardena J."/>
            <person name="Chu W."/>
            <person name="Stover N.A."/>
            <person name="Gregory B.D."/>
            <person name="Nowacki M."/>
            <person name="Derisi J."/>
            <person name="Roy S.W."/>
            <person name="Marshall W.F."/>
            <person name="Sood P."/>
        </authorList>
    </citation>
    <scope>NUCLEOTIDE SEQUENCE [LARGE SCALE GENOMIC DNA]</scope>
    <source>
        <strain evidence="2">WM001</strain>
    </source>
</reference>
<organism evidence="2 3">
    <name type="scientific">Stentor coeruleus</name>
    <dbReference type="NCBI Taxonomy" id="5963"/>
    <lineage>
        <taxon>Eukaryota</taxon>
        <taxon>Sar</taxon>
        <taxon>Alveolata</taxon>
        <taxon>Ciliophora</taxon>
        <taxon>Postciliodesmatophora</taxon>
        <taxon>Heterotrichea</taxon>
        <taxon>Heterotrichida</taxon>
        <taxon>Stentoridae</taxon>
        <taxon>Stentor</taxon>
    </lineage>
</organism>
<dbReference type="PANTHER" id="PTHR13261">
    <property type="entry name" value="BRCA2 AND CDKN1A INTERACTING PROTEIN"/>
    <property type="match status" value="1"/>
</dbReference>
<evidence type="ECO:0000256" key="1">
    <source>
        <dbReference type="ARBA" id="ARBA00006781"/>
    </source>
</evidence>
<comment type="caution">
    <text evidence="2">The sequence shown here is derived from an EMBL/GenBank/DDBJ whole genome shotgun (WGS) entry which is preliminary data.</text>
</comment>
<proteinExistence type="inferred from homology"/>
<dbReference type="GO" id="GO:0005634">
    <property type="term" value="C:nucleus"/>
    <property type="evidence" value="ECO:0007669"/>
    <property type="project" value="TreeGrafter"/>
</dbReference>
<dbReference type="AlphaFoldDB" id="A0A1R2CFB8"/>
<gene>
    <name evidence="2" type="ORF">SteCoe_10644</name>
</gene>
<dbReference type="Pfam" id="PF13862">
    <property type="entry name" value="BCCIP"/>
    <property type="match status" value="1"/>
</dbReference>